<feature type="domain" description="RCC1-like" evidence="5">
    <location>
        <begin position="260"/>
        <end position="624"/>
    </location>
</feature>
<dbReference type="AlphaFoldDB" id="A0A7S4UXW5"/>
<organism evidence="6">
    <name type="scientific">Ditylum brightwellii</name>
    <dbReference type="NCBI Taxonomy" id="49249"/>
    <lineage>
        <taxon>Eukaryota</taxon>
        <taxon>Sar</taxon>
        <taxon>Stramenopiles</taxon>
        <taxon>Ochrophyta</taxon>
        <taxon>Bacillariophyta</taxon>
        <taxon>Mediophyceae</taxon>
        <taxon>Lithodesmiophycidae</taxon>
        <taxon>Lithodesmiales</taxon>
        <taxon>Lithodesmiaceae</taxon>
        <taxon>Ditylum</taxon>
    </lineage>
</organism>
<dbReference type="Pfam" id="PF25390">
    <property type="entry name" value="WD40_RLD"/>
    <property type="match status" value="1"/>
</dbReference>
<feature type="region of interest" description="Disordered" evidence="4">
    <location>
        <begin position="248"/>
        <end position="275"/>
    </location>
</feature>
<dbReference type="CDD" id="cd06661">
    <property type="entry name" value="GGCT_like"/>
    <property type="match status" value="1"/>
</dbReference>
<accession>A0A7S4UXW5</accession>
<evidence type="ECO:0000256" key="1">
    <source>
        <dbReference type="ARBA" id="ARBA00022737"/>
    </source>
</evidence>
<dbReference type="InterPro" id="IPR006840">
    <property type="entry name" value="ChaC"/>
</dbReference>
<dbReference type="PANTHER" id="PTHR22870">
    <property type="entry name" value="REGULATOR OF CHROMOSOME CONDENSATION"/>
    <property type="match status" value="1"/>
</dbReference>
<gene>
    <name evidence="6" type="ORF">DBRI00130_LOCUS359</name>
</gene>
<dbReference type="EMBL" id="HBNS01000454">
    <property type="protein sequence ID" value="CAE4578469.1"/>
    <property type="molecule type" value="Transcribed_RNA"/>
</dbReference>
<dbReference type="GO" id="GO:0006751">
    <property type="term" value="P:glutathione catabolic process"/>
    <property type="evidence" value="ECO:0007669"/>
    <property type="project" value="InterPro"/>
</dbReference>
<feature type="repeat" description="RCC1" evidence="3">
    <location>
        <begin position="353"/>
        <end position="406"/>
    </location>
</feature>
<dbReference type="PRINTS" id="PR00633">
    <property type="entry name" value="RCCNDNSATION"/>
</dbReference>
<dbReference type="GO" id="GO:0061928">
    <property type="term" value="F:glutathione specific gamma-glutamylcyclotransferase activity"/>
    <property type="evidence" value="ECO:0007669"/>
    <property type="project" value="InterPro"/>
</dbReference>
<feature type="repeat" description="RCC1" evidence="3">
    <location>
        <begin position="468"/>
        <end position="528"/>
    </location>
</feature>
<evidence type="ECO:0000259" key="5">
    <source>
        <dbReference type="Pfam" id="PF25390"/>
    </source>
</evidence>
<evidence type="ECO:0000256" key="2">
    <source>
        <dbReference type="ARBA" id="ARBA00023239"/>
    </source>
</evidence>
<dbReference type="PROSITE" id="PS00626">
    <property type="entry name" value="RCC1_2"/>
    <property type="match status" value="1"/>
</dbReference>
<dbReference type="PANTHER" id="PTHR22870:SF440">
    <property type="entry name" value="RETINITIS PIGMENTOSA GTPASE REGULATOR B-RELATED"/>
    <property type="match status" value="1"/>
</dbReference>
<evidence type="ECO:0000313" key="6">
    <source>
        <dbReference type="EMBL" id="CAE4578469.1"/>
    </source>
</evidence>
<feature type="repeat" description="RCC1" evidence="3">
    <location>
        <begin position="284"/>
        <end position="351"/>
    </location>
</feature>
<dbReference type="Gene3D" id="2.130.10.30">
    <property type="entry name" value="Regulator of chromosome condensation 1/beta-lactamase-inhibitor protein II"/>
    <property type="match status" value="2"/>
</dbReference>
<evidence type="ECO:0000256" key="4">
    <source>
        <dbReference type="SAM" id="MobiDB-lite"/>
    </source>
</evidence>
<evidence type="ECO:0000256" key="3">
    <source>
        <dbReference type="PROSITE-ProRule" id="PRU00235"/>
    </source>
</evidence>
<feature type="repeat" description="RCC1" evidence="3">
    <location>
        <begin position="537"/>
        <end position="591"/>
    </location>
</feature>
<dbReference type="InterPro" id="IPR000408">
    <property type="entry name" value="Reg_chr_condens"/>
</dbReference>
<keyword evidence="1" id="KW-0677">Repeat</keyword>
<name>A0A7S4UXW5_9STRA</name>
<dbReference type="InterPro" id="IPR058923">
    <property type="entry name" value="RCC1-like_dom"/>
</dbReference>
<dbReference type="Pfam" id="PF04752">
    <property type="entry name" value="ChaC"/>
    <property type="match status" value="1"/>
</dbReference>
<dbReference type="PROSITE" id="PS50012">
    <property type="entry name" value="RCC1_3"/>
    <property type="match status" value="4"/>
</dbReference>
<sequence>MALGRAVGWKRCWSQKSADHRGTPEFPGFVCTLLTDEEVRSIIAAEEKKKNGETKEHVGEEETAASMTEGVIYTVPPALVEDCLSELDFREKGGYSRDVIDVIEDESGKTVKALLYRGTPENPAFSKRALLDLPFAAAIMAVSTGPSGPNDVYLYNLDTFLTNAASSSSPAAAAAASFQNHNGDWDTRNLASMARFFFQKRHLYFLFGAGSNQHNQLLLYSKNNGSCLVNGEEAHDLKEIVLVVSSKEEENDSNGIGNAPRLAPPKTKQLFAGGGHSGLLTEDGNLYLWGWNEYGQLGRSSMTTPLASSNHESDDGMSYQQPPMPEVQPLHNIKVRTAALGHAHTLIVEDGTGNLYAFGDNGRGQVDGTKGTNTKIDEPKLVPFLIGEDVVAIAAGLFHSAVITSKGELITFGCGRFGQSLTNGINGFGNANGDKSDVAVGRWKPEDGARLISVACGQRHTIMSDDRGRIWTMGDNKYGQLGRGGGKMIAKGKYGELPQLVDGILGREGSGCYEISCGWSHNIALVRDNNNSPSSKVSIFGWGRNDKGQLGMGSVDNNVSTPCLLHDSVGDDKAIQTCCCGAESSMAIDEDGNIWGCGWNEHGNLSIGRAEDTSVLMKIVGARITKQPLGGNSNDILFAVGGAHFISLMR</sequence>
<dbReference type="SUPFAM" id="SSF50985">
    <property type="entry name" value="RCC1/BLIP-II"/>
    <property type="match status" value="1"/>
</dbReference>
<dbReference type="InterPro" id="IPR009091">
    <property type="entry name" value="RCC1/BLIP-II"/>
</dbReference>
<keyword evidence="2" id="KW-0456">Lyase</keyword>
<proteinExistence type="predicted"/>
<dbReference type="InterPro" id="IPR013024">
    <property type="entry name" value="GGCT-like"/>
</dbReference>
<dbReference type="InterPro" id="IPR051210">
    <property type="entry name" value="Ub_ligase/GEF_domain"/>
</dbReference>
<reference evidence="6" key="1">
    <citation type="submission" date="2021-01" db="EMBL/GenBank/DDBJ databases">
        <authorList>
            <person name="Corre E."/>
            <person name="Pelletier E."/>
            <person name="Niang G."/>
            <person name="Scheremetjew M."/>
            <person name="Finn R."/>
            <person name="Kale V."/>
            <person name="Holt S."/>
            <person name="Cochrane G."/>
            <person name="Meng A."/>
            <person name="Brown T."/>
            <person name="Cohen L."/>
        </authorList>
    </citation>
    <scope>NUCLEOTIDE SEQUENCE</scope>
    <source>
        <strain evidence="6">GSO104</strain>
    </source>
</reference>
<feature type="region of interest" description="Disordered" evidence="4">
    <location>
        <begin position="302"/>
        <end position="321"/>
    </location>
</feature>
<protein>
    <recommendedName>
        <fullName evidence="5">RCC1-like domain-containing protein</fullName>
    </recommendedName>
</protein>